<feature type="region of interest" description="Disordered" evidence="2">
    <location>
        <begin position="68"/>
        <end position="88"/>
    </location>
</feature>
<keyword evidence="1" id="KW-0472">Membrane</keyword>
<comment type="subcellular location">
    <subcellularLocation>
        <location evidence="1">Cell membrane</location>
        <topology evidence="1">Peripheral membrane protein</topology>
        <orientation evidence="1">Cytoplasmic side</orientation>
    </subcellularLocation>
</comment>
<evidence type="ECO:0000313" key="3">
    <source>
        <dbReference type="EMBL" id="UZP73717.1"/>
    </source>
</evidence>
<evidence type="ECO:0000256" key="1">
    <source>
        <dbReference type="HAMAP-Rule" id="MF_00386"/>
    </source>
</evidence>
<keyword evidence="1" id="KW-1003">Cell membrane</keyword>
<dbReference type="PANTHER" id="PTHR33383">
    <property type="entry name" value="MEMBRANE PROTEIN INSERTION EFFICIENCY FACTOR-RELATED"/>
    <property type="match status" value="1"/>
</dbReference>
<gene>
    <name evidence="3" type="primary">yidD</name>
    <name evidence="3" type="ORF">E0F26_02725</name>
</gene>
<name>A0ABY6Q4Y1_9GAMM</name>
<evidence type="ECO:0000313" key="4">
    <source>
        <dbReference type="Proteomes" id="UP001317963"/>
    </source>
</evidence>
<keyword evidence="4" id="KW-1185">Reference proteome</keyword>
<evidence type="ECO:0000256" key="2">
    <source>
        <dbReference type="SAM" id="MobiDB-lite"/>
    </source>
</evidence>
<dbReference type="RefSeq" id="WP_279242513.1">
    <property type="nucleotide sequence ID" value="NZ_CP036501.1"/>
</dbReference>
<dbReference type="PANTHER" id="PTHR33383:SF1">
    <property type="entry name" value="MEMBRANE PROTEIN INSERTION EFFICIENCY FACTOR-RELATED"/>
    <property type="match status" value="1"/>
</dbReference>
<dbReference type="SMART" id="SM01234">
    <property type="entry name" value="Haemolytic"/>
    <property type="match status" value="1"/>
</dbReference>
<sequence length="88" mass="9903">MRSLFHRFTLIAIIAPIKLYQLFISPFIGNRCRFHPSCSTYAIEAVSEHGAIKGSILSIKRISRCHPWSDGGYDPVPDTVDNPSKNDQ</sequence>
<dbReference type="EMBL" id="CP036501">
    <property type="protein sequence ID" value="UZP73717.1"/>
    <property type="molecule type" value="Genomic_DNA"/>
</dbReference>
<protein>
    <recommendedName>
        <fullName evidence="1">Putative membrane protein insertion efficiency factor</fullName>
    </recommendedName>
</protein>
<dbReference type="NCBIfam" id="TIGR00278">
    <property type="entry name" value="membrane protein insertion efficiency factor YidD"/>
    <property type="match status" value="1"/>
</dbReference>
<accession>A0ABY6Q4Y1</accession>
<dbReference type="Pfam" id="PF01809">
    <property type="entry name" value="YidD"/>
    <property type="match status" value="1"/>
</dbReference>
<reference evidence="3 4" key="1">
    <citation type="submission" date="2019-02" db="EMBL/GenBank/DDBJ databases">
        <title>Halieaceae_genomes.</title>
        <authorList>
            <person name="Li S.-H."/>
        </authorList>
    </citation>
    <scope>NUCLEOTIDE SEQUENCE [LARGE SCALE GENOMIC DNA]</scope>
    <source>
        <strain evidence="3 4">JH123</strain>
    </source>
</reference>
<comment type="function">
    <text evidence="1">Could be involved in insertion of integral membrane proteins into the membrane.</text>
</comment>
<comment type="similarity">
    <text evidence="1">Belongs to the UPF0161 family.</text>
</comment>
<proteinExistence type="inferred from homology"/>
<dbReference type="InterPro" id="IPR002696">
    <property type="entry name" value="Membr_insert_effic_factor_YidD"/>
</dbReference>
<organism evidence="3 4">
    <name type="scientific">Candidatus Paraluminiphilus aquimaris</name>
    <dbReference type="NCBI Taxonomy" id="2518994"/>
    <lineage>
        <taxon>Bacteria</taxon>
        <taxon>Pseudomonadati</taxon>
        <taxon>Pseudomonadota</taxon>
        <taxon>Gammaproteobacteria</taxon>
        <taxon>Cellvibrionales</taxon>
        <taxon>Halieaceae</taxon>
        <taxon>Candidatus Paraluminiphilus</taxon>
    </lineage>
</organism>
<dbReference type="HAMAP" id="MF_00386">
    <property type="entry name" value="UPF0161_YidD"/>
    <property type="match status" value="1"/>
</dbReference>
<dbReference type="Proteomes" id="UP001317963">
    <property type="component" value="Chromosome"/>
</dbReference>